<dbReference type="InterPro" id="IPR036663">
    <property type="entry name" value="Fumarylacetoacetase_C_sf"/>
</dbReference>
<dbReference type="PANTHER" id="PTHR11820:SF7">
    <property type="entry name" value="ACYLPYRUVASE FAHD1, MITOCHONDRIAL"/>
    <property type="match status" value="1"/>
</dbReference>
<evidence type="ECO:0000313" key="4">
    <source>
        <dbReference type="EMBL" id="RLL95942.1"/>
    </source>
</evidence>
<dbReference type="SUPFAM" id="SSF56529">
    <property type="entry name" value="FAH"/>
    <property type="match status" value="1"/>
</dbReference>
<dbReference type="EMBL" id="NIDN02000131">
    <property type="protein sequence ID" value="RLL95942.1"/>
    <property type="molecule type" value="Genomic_DNA"/>
</dbReference>
<dbReference type="GO" id="GO:0046872">
    <property type="term" value="F:metal ion binding"/>
    <property type="evidence" value="ECO:0007669"/>
    <property type="project" value="UniProtKB-KW"/>
</dbReference>
<evidence type="ECO:0000256" key="2">
    <source>
        <dbReference type="ARBA" id="ARBA00022723"/>
    </source>
</evidence>
<protein>
    <recommendedName>
        <fullName evidence="3">Fumarylacetoacetase-like C-terminal domain-containing protein</fullName>
    </recommendedName>
</protein>
<dbReference type="Pfam" id="PF01557">
    <property type="entry name" value="FAA_hydrolase"/>
    <property type="match status" value="1"/>
</dbReference>
<comment type="similarity">
    <text evidence="1">Belongs to the FAH family.</text>
</comment>
<comment type="caution">
    <text evidence="4">The sequence shown here is derived from an EMBL/GenBank/DDBJ whole genome shotgun (WGS) entry which is preliminary data.</text>
</comment>
<evidence type="ECO:0000256" key="1">
    <source>
        <dbReference type="ARBA" id="ARBA00010211"/>
    </source>
</evidence>
<dbReference type="AlphaFoldDB" id="A0A3R7IDI0"/>
<dbReference type="OrthoDB" id="411064at2759"/>
<sequence>MSFQRLIRFVSTDGKTLYGDLVKNIPTLEIEGTKVAVLEGDIESGFHRTGAEATVQKLLCPLPKAHIIQCIGLNYKQHAAEANLKIPEFPMNFTKPPETLAGPLETIDVDPSAQKQLDYEGELVVVIGRDAKNVSAADALSYVAGYTTGNDFSARDWQLPITPGQQFCYGKSFDKFAPIGPAIVSPSVIPDPQKLHLVTKVNGKQVQETGTDDMIFSVAQIIEHLTRGRTLKAGSLVMTGTPSGIGLFIEGGLLKHGDVVEVTIDEIGSIYNKIAF</sequence>
<dbReference type="Gene3D" id="3.90.850.10">
    <property type="entry name" value="Fumarylacetoacetase-like, C-terminal domain"/>
    <property type="match status" value="1"/>
</dbReference>
<dbReference type="STRING" id="1245748.A0A3R7IDI0"/>
<dbReference type="GO" id="GO:0018773">
    <property type="term" value="F:acetylpyruvate hydrolase activity"/>
    <property type="evidence" value="ECO:0007669"/>
    <property type="project" value="TreeGrafter"/>
</dbReference>
<proteinExistence type="inferred from homology"/>
<dbReference type="GO" id="GO:0006107">
    <property type="term" value="P:oxaloacetate metabolic process"/>
    <property type="evidence" value="ECO:0007669"/>
    <property type="project" value="UniProtKB-ARBA"/>
</dbReference>
<dbReference type="FunFam" id="3.90.850.10:FF:000002">
    <property type="entry name" value="2-hydroxyhepta-2,4-diene-1,7-dioate isomerase"/>
    <property type="match status" value="1"/>
</dbReference>
<dbReference type="Proteomes" id="UP000215289">
    <property type="component" value="Unassembled WGS sequence"/>
</dbReference>
<keyword evidence="5" id="KW-1185">Reference proteome</keyword>
<evidence type="ECO:0000313" key="5">
    <source>
        <dbReference type="Proteomes" id="UP000215289"/>
    </source>
</evidence>
<keyword evidence="2" id="KW-0479">Metal-binding</keyword>
<feature type="domain" description="Fumarylacetoacetase-like C-terminal" evidence="3">
    <location>
        <begin position="68"/>
        <end position="274"/>
    </location>
</feature>
<organism evidence="4 5">
    <name type="scientific">Aspergillus turcosus</name>
    <dbReference type="NCBI Taxonomy" id="1245748"/>
    <lineage>
        <taxon>Eukaryota</taxon>
        <taxon>Fungi</taxon>
        <taxon>Dikarya</taxon>
        <taxon>Ascomycota</taxon>
        <taxon>Pezizomycotina</taxon>
        <taxon>Eurotiomycetes</taxon>
        <taxon>Eurotiomycetidae</taxon>
        <taxon>Eurotiales</taxon>
        <taxon>Aspergillaceae</taxon>
        <taxon>Aspergillus</taxon>
        <taxon>Aspergillus subgen. Fumigati</taxon>
    </lineage>
</organism>
<dbReference type="InterPro" id="IPR011234">
    <property type="entry name" value="Fumarylacetoacetase-like_C"/>
</dbReference>
<dbReference type="PANTHER" id="PTHR11820">
    <property type="entry name" value="ACYLPYRUVASE"/>
    <property type="match status" value="1"/>
</dbReference>
<gene>
    <name evidence="4" type="ORF">CFD26_104540</name>
</gene>
<dbReference type="GO" id="GO:0050163">
    <property type="term" value="F:oxaloacetate tautomerase activity"/>
    <property type="evidence" value="ECO:0007669"/>
    <property type="project" value="UniProtKB-ARBA"/>
</dbReference>
<name>A0A3R7IDI0_9EURO</name>
<evidence type="ECO:0000259" key="3">
    <source>
        <dbReference type="Pfam" id="PF01557"/>
    </source>
</evidence>
<reference evidence="4 5" key="1">
    <citation type="submission" date="2018-08" db="EMBL/GenBank/DDBJ databases">
        <title>Draft genome sequences of two Aspergillus turcosus clinical strains isolated from bronchoalveolar lavage fluid: one azole-susceptible and the other azole-resistant.</title>
        <authorList>
            <person name="Parent-Michaud M."/>
            <person name="Dufresne P.J."/>
            <person name="Fournier E."/>
            <person name="Martineau C."/>
            <person name="Moreira S."/>
            <person name="Perkins V."/>
            <person name="De Repentigny L."/>
            <person name="Dufresne S.F."/>
        </authorList>
    </citation>
    <scope>NUCLEOTIDE SEQUENCE [LARGE SCALE GENOMIC DNA]</scope>
    <source>
        <strain evidence="4">HMR AF 1038</strain>
    </source>
</reference>
<accession>A0A3R7IDI0</accession>